<name>A0A8X6UZ61_TRICX</name>
<proteinExistence type="predicted"/>
<evidence type="ECO:0000313" key="1">
    <source>
        <dbReference type="EMBL" id="GFX98416.1"/>
    </source>
</evidence>
<sequence>MIHRDRCAEKDDHLKTQDYTTANNLLDEILSPFCIPQNYSTKTSCDHSGQRCNSKAVKDTIDAMKRQQWCRDHQNLT</sequence>
<organism evidence="1 2">
    <name type="scientific">Trichonephila clavipes</name>
    <name type="common">Golden silk orbweaver</name>
    <name type="synonym">Nephila clavipes</name>
    <dbReference type="NCBI Taxonomy" id="2585209"/>
    <lineage>
        <taxon>Eukaryota</taxon>
        <taxon>Metazoa</taxon>
        <taxon>Ecdysozoa</taxon>
        <taxon>Arthropoda</taxon>
        <taxon>Chelicerata</taxon>
        <taxon>Arachnida</taxon>
        <taxon>Araneae</taxon>
        <taxon>Araneomorphae</taxon>
        <taxon>Entelegynae</taxon>
        <taxon>Araneoidea</taxon>
        <taxon>Nephilidae</taxon>
        <taxon>Trichonephila</taxon>
    </lineage>
</organism>
<protein>
    <submittedName>
        <fullName evidence="1">Uncharacterized protein</fullName>
    </submittedName>
</protein>
<reference evidence="1" key="1">
    <citation type="submission" date="2020-08" db="EMBL/GenBank/DDBJ databases">
        <title>Multicomponent nature underlies the extraordinary mechanical properties of spider dragline silk.</title>
        <authorList>
            <person name="Kono N."/>
            <person name="Nakamura H."/>
            <person name="Mori M."/>
            <person name="Yoshida Y."/>
            <person name="Ohtoshi R."/>
            <person name="Malay A.D."/>
            <person name="Moran D.A.P."/>
            <person name="Tomita M."/>
            <person name="Numata K."/>
            <person name="Arakawa K."/>
        </authorList>
    </citation>
    <scope>NUCLEOTIDE SEQUENCE</scope>
</reference>
<gene>
    <name evidence="1" type="ORF">TNCV_4001851</name>
</gene>
<accession>A0A8X6UZ61</accession>
<keyword evidence="2" id="KW-1185">Reference proteome</keyword>
<evidence type="ECO:0000313" key="2">
    <source>
        <dbReference type="Proteomes" id="UP000887159"/>
    </source>
</evidence>
<comment type="caution">
    <text evidence="1">The sequence shown here is derived from an EMBL/GenBank/DDBJ whole genome shotgun (WGS) entry which is preliminary data.</text>
</comment>
<dbReference type="Proteomes" id="UP000887159">
    <property type="component" value="Unassembled WGS sequence"/>
</dbReference>
<dbReference type="AlphaFoldDB" id="A0A8X6UZ61"/>
<dbReference type="EMBL" id="BMAU01021202">
    <property type="protein sequence ID" value="GFX98416.1"/>
    <property type="molecule type" value="Genomic_DNA"/>
</dbReference>